<proteinExistence type="predicted"/>
<dbReference type="Pfam" id="PF13538">
    <property type="entry name" value="UvrD_C_2"/>
    <property type="match status" value="1"/>
</dbReference>
<dbReference type="SUPFAM" id="SSF52540">
    <property type="entry name" value="P-loop containing nucleoside triphosphate hydrolases"/>
    <property type="match status" value="1"/>
</dbReference>
<name>A0A0A2C130_PROMR</name>
<dbReference type="GO" id="GO:0005524">
    <property type="term" value="F:ATP binding"/>
    <property type="evidence" value="ECO:0007669"/>
    <property type="project" value="UniProtKB-KW"/>
</dbReference>
<dbReference type="InterPro" id="IPR027417">
    <property type="entry name" value="P-loop_NTPase"/>
</dbReference>
<reference evidence="5" key="1">
    <citation type="journal article" date="2014" name="Sci. Data">
        <title>Genomes of diverse isolates of the marine cyanobacterium Prochlorococcus.</title>
        <authorList>
            <person name="Biller S."/>
            <person name="Berube P."/>
            <person name="Thompson J."/>
            <person name="Kelly L."/>
            <person name="Roggensack S."/>
            <person name="Awad L."/>
            <person name="Roache-Johnson K."/>
            <person name="Ding H."/>
            <person name="Giovannoni S.J."/>
            <person name="Moore L.R."/>
            <person name="Chisholm S.W."/>
        </authorList>
    </citation>
    <scope>NUCLEOTIDE SEQUENCE [LARGE SCALE GENOMIC DNA]</scope>
    <source>
        <strain evidence="5">PAC1</strain>
    </source>
</reference>
<dbReference type="InterPro" id="IPR027785">
    <property type="entry name" value="UvrD-like_helicase_C"/>
</dbReference>
<feature type="domain" description="UvrD-like helicase C-terminal" evidence="3">
    <location>
        <begin position="507"/>
        <end position="566"/>
    </location>
</feature>
<dbReference type="GO" id="GO:0008854">
    <property type="term" value="F:exodeoxyribonuclease V activity"/>
    <property type="evidence" value="ECO:0007669"/>
    <property type="project" value="UniProtKB-EC"/>
</dbReference>
<dbReference type="AlphaFoldDB" id="A0A0A2C130"/>
<evidence type="ECO:0000313" key="4">
    <source>
        <dbReference type="EMBL" id="KGG20018.1"/>
    </source>
</evidence>
<evidence type="ECO:0000256" key="1">
    <source>
        <dbReference type="ARBA" id="ARBA00022741"/>
    </source>
</evidence>
<evidence type="ECO:0000259" key="3">
    <source>
        <dbReference type="Pfam" id="PF13538"/>
    </source>
</evidence>
<comment type="caution">
    <text evidence="4">The sequence shown here is derived from an EMBL/GenBank/DDBJ whole genome shotgun (WGS) entry which is preliminary data.</text>
</comment>
<dbReference type="CDD" id="cd18809">
    <property type="entry name" value="SF1_C_RecD"/>
    <property type="match status" value="1"/>
</dbReference>
<protein>
    <submittedName>
        <fullName evidence="4">Exodeoxyribonuclease V alpha chain</fullName>
        <ecNumber evidence="4">3.1.11.5</ecNumber>
    </submittedName>
</protein>
<dbReference type="PANTHER" id="PTHR43788:SF6">
    <property type="entry name" value="DNA HELICASE B"/>
    <property type="match status" value="1"/>
</dbReference>
<evidence type="ECO:0000313" key="5">
    <source>
        <dbReference type="Proteomes" id="UP000030392"/>
    </source>
</evidence>
<dbReference type="EMBL" id="JNAX01000014">
    <property type="protein sequence ID" value="KGG20018.1"/>
    <property type="molecule type" value="Genomic_DNA"/>
</dbReference>
<keyword evidence="2" id="KW-0067">ATP-binding</keyword>
<dbReference type="PANTHER" id="PTHR43788">
    <property type="entry name" value="DNA2/NAM7 HELICASE FAMILY MEMBER"/>
    <property type="match status" value="1"/>
</dbReference>
<dbReference type="Pfam" id="PF13245">
    <property type="entry name" value="AAA_19"/>
    <property type="match status" value="1"/>
</dbReference>
<dbReference type="Gene3D" id="3.40.50.300">
    <property type="entry name" value="P-loop containing nucleotide triphosphate hydrolases"/>
    <property type="match status" value="2"/>
</dbReference>
<dbReference type="InterPro" id="IPR050534">
    <property type="entry name" value="Coronavir_polyprotein_1ab"/>
</dbReference>
<organism evidence="4 5">
    <name type="scientific">Prochlorococcus marinus str. PAC1</name>
    <dbReference type="NCBI Taxonomy" id="59924"/>
    <lineage>
        <taxon>Bacteria</taxon>
        <taxon>Bacillati</taxon>
        <taxon>Cyanobacteriota</taxon>
        <taxon>Cyanophyceae</taxon>
        <taxon>Synechococcales</taxon>
        <taxon>Prochlorococcaceae</taxon>
        <taxon>Prochlorococcus</taxon>
    </lineage>
</organism>
<keyword evidence="1" id="KW-0547">Nucleotide-binding</keyword>
<dbReference type="GO" id="GO:0003678">
    <property type="term" value="F:DNA helicase activity"/>
    <property type="evidence" value="ECO:0007669"/>
    <property type="project" value="UniProtKB-ARBA"/>
</dbReference>
<sequence length="573" mass="65057">MREPLKKKFPTDLNKALLATLIRYFPPIEFNEALIDVVNVLMDGLSRGDIYIDIKESPKNLELKYKDWPSIHMKALLESGWTKEDNSPIVLNGDLISWRRTHNEIVETINKILLRNQTINHLSKESSVRIEAKNLEHLNIQQKDAVNLVKSEQIILLSGGPGTGKTSTILQMLLEALTRNPTLSIAMAAPTGKAAKKLKDTIQAGIEAFDDPIKDKLSNIPSKTLHKWLEAGPNGFRRNSQRLLKLDLIVIDEMSMVDLSTINGLLDALTKSCQIILVGDPDQLLPIGSGGIWQILQKKETKTNFQTNSVKLTKSYRNKGDIALLRNILKDRGVDAFWQQLSMKEDSTNTLHYLSSLKSVPDPVVRTLKSYRTKLKELTDNCINYIPDEAWQSSMIEVDQSVEIQKLFKFIDNLLILCPQRYGPWGVKKIHEFVLGKGFEKEVHKWGEGTPIMAKSNQPEIGLANGDVGVIIGNGEKRRFLFNVFSEEQRLVTRLINPSRLNRYDAAYAMTIHKAQGSEADQVLLLWPTTSKVSEEKTFNKFYSDDYEKRMLYTAITRAKKQLLVITNKEEDF</sequence>
<keyword evidence="4" id="KW-0378">Hydrolase</keyword>
<evidence type="ECO:0000256" key="2">
    <source>
        <dbReference type="ARBA" id="ARBA00022840"/>
    </source>
</evidence>
<dbReference type="Proteomes" id="UP000030392">
    <property type="component" value="Unassembled WGS sequence"/>
</dbReference>
<dbReference type="CDD" id="cd17933">
    <property type="entry name" value="DEXSc_RecD-like"/>
    <property type="match status" value="1"/>
</dbReference>
<dbReference type="EC" id="3.1.11.5" evidence="4"/>
<accession>A0A0A2C130</accession>
<gene>
    <name evidence="4" type="ORF">EV03_1482</name>
</gene>